<dbReference type="Pfam" id="PF13359">
    <property type="entry name" value="DDE_Tnp_4"/>
    <property type="match status" value="1"/>
</dbReference>
<dbReference type="Proteomes" id="UP000469452">
    <property type="component" value="Unassembled WGS sequence"/>
</dbReference>
<feature type="domain" description="DDE Tnp4" evidence="3">
    <location>
        <begin position="109"/>
        <end position="275"/>
    </location>
</feature>
<sequence length="303" mass="34628">MPQLELLGERLGLPGRIITKAGDNVTRLESLSIICRRLSESSKLLTIANEFGRSPAAISRIVKHVAPLLYGMHKSKLYFNRRLITSRIASYCSAVNENGAPLTNVWAFIDGTKQYIARPTPRSEYSDRYENLQRSVYNGHPRRHCLNWQAHTTPDGIIQSVYGPVEGRRHDSTVLSYSKIMDALRDDVDGTLEGRYVYGDPAYGCNRFMICPFASPAADSNERRFNARMSKVREAVEWSFGRLKILWPFVFDDKKMQVRRTPVGKLFYMAVLFTNCHYCMQPMGNQISMYFGLQPPTLDEYFG</sequence>
<evidence type="ECO:0000313" key="5">
    <source>
        <dbReference type="Proteomes" id="UP000469452"/>
    </source>
</evidence>
<proteinExistence type="predicted"/>
<gene>
    <name evidence="4" type="ORF">AaE_016273</name>
</gene>
<evidence type="ECO:0000256" key="2">
    <source>
        <dbReference type="ARBA" id="ARBA00022723"/>
    </source>
</evidence>
<dbReference type="EMBL" id="VJMI01021377">
    <property type="protein sequence ID" value="KAF0701879.1"/>
    <property type="molecule type" value="Genomic_DNA"/>
</dbReference>
<dbReference type="GO" id="GO:0046872">
    <property type="term" value="F:metal ion binding"/>
    <property type="evidence" value="ECO:0007669"/>
    <property type="project" value="UniProtKB-KW"/>
</dbReference>
<accession>A0A6A4YUA9</accession>
<dbReference type="VEuPathDB" id="FungiDB:H257_02517"/>
<evidence type="ECO:0000259" key="3">
    <source>
        <dbReference type="Pfam" id="PF13359"/>
    </source>
</evidence>
<dbReference type="InterPro" id="IPR027806">
    <property type="entry name" value="HARBI1_dom"/>
</dbReference>
<dbReference type="AlphaFoldDB" id="A0A6A4YUA9"/>
<evidence type="ECO:0000256" key="1">
    <source>
        <dbReference type="ARBA" id="ARBA00001968"/>
    </source>
</evidence>
<organism evidence="4 5">
    <name type="scientific">Aphanomyces astaci</name>
    <name type="common">Crayfish plague agent</name>
    <dbReference type="NCBI Taxonomy" id="112090"/>
    <lineage>
        <taxon>Eukaryota</taxon>
        <taxon>Sar</taxon>
        <taxon>Stramenopiles</taxon>
        <taxon>Oomycota</taxon>
        <taxon>Saprolegniomycetes</taxon>
        <taxon>Saprolegniales</taxon>
        <taxon>Verrucalvaceae</taxon>
        <taxon>Aphanomyces</taxon>
    </lineage>
</organism>
<protein>
    <recommendedName>
        <fullName evidence="3">DDE Tnp4 domain-containing protein</fullName>
    </recommendedName>
</protein>
<evidence type="ECO:0000313" key="4">
    <source>
        <dbReference type="EMBL" id="KAF0701879.1"/>
    </source>
</evidence>
<name>A0A6A4YUA9_APHAT</name>
<reference evidence="4 5" key="1">
    <citation type="submission" date="2019-06" db="EMBL/GenBank/DDBJ databases">
        <title>Genomics analysis of Aphanomyces spp. identifies a new class of oomycete effector associated with host adaptation.</title>
        <authorList>
            <person name="Gaulin E."/>
        </authorList>
    </citation>
    <scope>NUCLEOTIDE SEQUENCE [LARGE SCALE GENOMIC DNA]</scope>
    <source>
        <strain evidence="4 5">E</strain>
    </source>
</reference>
<comment type="caution">
    <text evidence="4">The sequence shown here is derived from an EMBL/GenBank/DDBJ whole genome shotgun (WGS) entry which is preliminary data.</text>
</comment>
<comment type="cofactor">
    <cofactor evidence="1">
        <name>a divalent metal cation</name>
        <dbReference type="ChEBI" id="CHEBI:60240"/>
    </cofactor>
</comment>
<keyword evidence="2" id="KW-0479">Metal-binding</keyword>